<gene>
    <name evidence="4" type="ORF">E7Z79_09085</name>
</gene>
<comment type="cofactor">
    <cofactor evidence="3">
        <name>Mg(2+)</name>
        <dbReference type="ChEBI" id="CHEBI:18420"/>
    </cofactor>
    <text evidence="3">Binds 2 magnesium ions per subunit.</text>
</comment>
<sequence length="298" mass="33706">MKIKDGIVGLTVGDALGVPVEFRPREYLIENPVTGMMGHGTYDKPKGTWSDDTSLTLATMQSIAAKNAIDLEDIMREFVAYARESKYCQYEVFDYGNTTIEAINRFERGYPANECGGRDEYDNGNGSLMRILPLAFIPGITYDEIESVSGLTHAHPKSKISCVLYIEIAKSMLENNLEIEEHIQRACEKIQKHYEGVEYLEEFRDIFEMDFHVTEGRSYVIKTLEAVLYCLLETENYRDAVLKAVNLGRDTDTVAAITGGLAGIYYGDIPQEWIDDIPQMDYVIGICSDFENFCLKNE</sequence>
<dbReference type="EMBL" id="SUTK01000078">
    <property type="protein sequence ID" value="MBE6502573.1"/>
    <property type="molecule type" value="Genomic_DNA"/>
</dbReference>
<dbReference type="Pfam" id="PF03747">
    <property type="entry name" value="ADP_ribosyl_GH"/>
    <property type="match status" value="1"/>
</dbReference>
<dbReference type="SUPFAM" id="SSF101478">
    <property type="entry name" value="ADP-ribosylglycohydrolase"/>
    <property type="match status" value="1"/>
</dbReference>
<feature type="binding site" evidence="3">
    <location>
        <position position="250"/>
    </location>
    <ligand>
        <name>Mg(2+)</name>
        <dbReference type="ChEBI" id="CHEBI:18420"/>
        <label>1</label>
    </ligand>
</feature>
<feature type="binding site" evidence="3">
    <location>
        <position position="252"/>
    </location>
    <ligand>
        <name>Mg(2+)</name>
        <dbReference type="ChEBI" id="CHEBI:18420"/>
        <label>1</label>
    </ligand>
</feature>
<dbReference type="InterPro" id="IPR005502">
    <property type="entry name" value="Ribosyl_crysJ1"/>
</dbReference>
<organism evidence="4 5">
    <name type="scientific">Methanobrevibacter thaueri</name>
    <dbReference type="NCBI Taxonomy" id="190975"/>
    <lineage>
        <taxon>Archaea</taxon>
        <taxon>Methanobacteriati</taxon>
        <taxon>Methanobacteriota</taxon>
        <taxon>Methanomada group</taxon>
        <taxon>Methanobacteria</taxon>
        <taxon>Methanobacteriales</taxon>
        <taxon>Methanobacteriaceae</taxon>
        <taxon>Methanobrevibacter</taxon>
    </lineage>
</organism>
<proteinExistence type="inferred from homology"/>
<feature type="binding site" evidence="3">
    <location>
        <position position="51"/>
    </location>
    <ligand>
        <name>Mg(2+)</name>
        <dbReference type="ChEBI" id="CHEBI:18420"/>
        <label>1</label>
    </ligand>
</feature>
<feature type="binding site" evidence="3">
    <location>
        <position position="50"/>
    </location>
    <ligand>
        <name>Mg(2+)</name>
        <dbReference type="ChEBI" id="CHEBI:18420"/>
        <label>1</label>
    </ligand>
</feature>
<accession>A0A8T3V7K7</accession>
<feature type="binding site" evidence="3">
    <location>
        <position position="253"/>
    </location>
    <ligand>
        <name>Mg(2+)</name>
        <dbReference type="ChEBI" id="CHEBI:18420"/>
        <label>1</label>
    </ligand>
</feature>
<reference evidence="4" key="1">
    <citation type="submission" date="2019-04" db="EMBL/GenBank/DDBJ databases">
        <title>Evolution of Biomass-Degrading Anaerobic Consortia Revealed by Metagenomics.</title>
        <authorList>
            <person name="Peng X."/>
        </authorList>
    </citation>
    <scope>NUCLEOTIDE SEQUENCE</scope>
    <source>
        <strain evidence="4">SIG18</strain>
    </source>
</reference>
<dbReference type="Proteomes" id="UP000783037">
    <property type="component" value="Unassembled WGS sequence"/>
</dbReference>
<comment type="similarity">
    <text evidence="1">Belongs to the ADP-ribosylglycohydrolase family.</text>
</comment>
<evidence type="ECO:0000313" key="4">
    <source>
        <dbReference type="EMBL" id="MBE6502573.1"/>
    </source>
</evidence>
<keyword evidence="2" id="KW-0378">Hydrolase</keyword>
<keyword evidence="3" id="KW-0460">Magnesium</keyword>
<name>A0A8T3V7K7_9EURY</name>
<evidence type="ECO:0000256" key="2">
    <source>
        <dbReference type="ARBA" id="ARBA00022801"/>
    </source>
</evidence>
<comment type="caution">
    <text evidence="4">The sequence shown here is derived from an EMBL/GenBank/DDBJ whole genome shotgun (WGS) entry which is preliminary data.</text>
</comment>
<dbReference type="InterPro" id="IPR036705">
    <property type="entry name" value="Ribosyl_crysJ1_sf"/>
</dbReference>
<feature type="binding site" evidence="3">
    <location>
        <position position="52"/>
    </location>
    <ligand>
        <name>Mg(2+)</name>
        <dbReference type="ChEBI" id="CHEBI:18420"/>
        <label>1</label>
    </ligand>
</feature>
<keyword evidence="3" id="KW-0479">Metal-binding</keyword>
<dbReference type="PANTHER" id="PTHR16222:SF24">
    <property type="entry name" value="ADP-RIBOSYLHYDROLASE ARH3"/>
    <property type="match status" value="1"/>
</dbReference>
<dbReference type="PANTHER" id="PTHR16222">
    <property type="entry name" value="ADP-RIBOSYLGLYCOHYDROLASE"/>
    <property type="match status" value="1"/>
</dbReference>
<dbReference type="RefSeq" id="WP_303739647.1">
    <property type="nucleotide sequence ID" value="NZ_SUTK01000078.1"/>
</dbReference>
<protein>
    <submittedName>
        <fullName evidence="4">ADP-ribosylglycohydrolase</fullName>
    </submittedName>
</protein>
<dbReference type="GO" id="GO:0046872">
    <property type="term" value="F:metal ion binding"/>
    <property type="evidence" value="ECO:0007669"/>
    <property type="project" value="UniProtKB-KW"/>
</dbReference>
<evidence type="ECO:0000313" key="5">
    <source>
        <dbReference type="Proteomes" id="UP000783037"/>
    </source>
</evidence>
<dbReference type="AlphaFoldDB" id="A0A8T3V7K7"/>
<evidence type="ECO:0000256" key="3">
    <source>
        <dbReference type="PIRSR" id="PIRSR605502-1"/>
    </source>
</evidence>
<dbReference type="GO" id="GO:0016787">
    <property type="term" value="F:hydrolase activity"/>
    <property type="evidence" value="ECO:0007669"/>
    <property type="project" value="UniProtKB-KW"/>
</dbReference>
<dbReference type="InterPro" id="IPR050792">
    <property type="entry name" value="ADP-ribosylglycohydrolase"/>
</dbReference>
<evidence type="ECO:0000256" key="1">
    <source>
        <dbReference type="ARBA" id="ARBA00010702"/>
    </source>
</evidence>
<dbReference type="Gene3D" id="1.10.4080.10">
    <property type="entry name" value="ADP-ribosylation/Crystallin J1"/>
    <property type="match status" value="1"/>
</dbReference>